<dbReference type="PANTHER" id="PTHR45093:SF2">
    <property type="entry name" value="LISH DOMAIN-CONTAINING PROTEIN"/>
    <property type="match status" value="1"/>
</dbReference>
<protein>
    <recommendedName>
        <fullName evidence="9">LisH domain-containing protein</fullName>
    </recommendedName>
</protein>
<dbReference type="Proteomes" id="UP001489004">
    <property type="component" value="Unassembled WGS sequence"/>
</dbReference>
<dbReference type="Pfam" id="PF08513">
    <property type="entry name" value="LisH"/>
    <property type="match status" value="1"/>
</dbReference>
<accession>A0AAW1QT21</accession>
<evidence type="ECO:0000256" key="4">
    <source>
        <dbReference type="ARBA" id="ARBA00023242"/>
    </source>
</evidence>
<dbReference type="EMBL" id="JALJOR010000002">
    <property type="protein sequence ID" value="KAK9824420.1"/>
    <property type="molecule type" value="Genomic_DNA"/>
</dbReference>
<dbReference type="GO" id="GO:0005634">
    <property type="term" value="C:nucleus"/>
    <property type="evidence" value="ECO:0007669"/>
    <property type="project" value="UniProtKB-SubCell"/>
</dbReference>
<dbReference type="SMART" id="SM00667">
    <property type="entry name" value="LisH"/>
    <property type="match status" value="1"/>
</dbReference>
<dbReference type="AlphaFoldDB" id="A0AAW1QT21"/>
<comment type="caution">
    <text evidence="7">The sequence shown here is derived from an EMBL/GenBank/DDBJ whole genome shotgun (WGS) entry which is preliminary data.</text>
</comment>
<gene>
    <name evidence="7" type="ORF">WJX72_010138</name>
</gene>
<organism evidence="7 8">
    <name type="scientific">[Myrmecia] bisecta</name>
    <dbReference type="NCBI Taxonomy" id="41462"/>
    <lineage>
        <taxon>Eukaryota</taxon>
        <taxon>Viridiplantae</taxon>
        <taxon>Chlorophyta</taxon>
        <taxon>core chlorophytes</taxon>
        <taxon>Trebouxiophyceae</taxon>
        <taxon>Trebouxiales</taxon>
        <taxon>Trebouxiaceae</taxon>
        <taxon>Myrmecia</taxon>
    </lineage>
</organism>
<keyword evidence="3" id="KW-0804">Transcription</keyword>
<feature type="region of interest" description="Disordered" evidence="6">
    <location>
        <begin position="367"/>
        <end position="462"/>
    </location>
</feature>
<dbReference type="PROSITE" id="PS50896">
    <property type="entry name" value="LISH"/>
    <property type="match status" value="1"/>
</dbReference>
<comment type="subcellular location">
    <subcellularLocation>
        <location evidence="1">Nucleus</location>
    </subcellularLocation>
</comment>
<sequence length="643" mass="67733">MSASETSPGVSDGKWETGQMLDVYILDYLKKRGLHASVSAFTKEVNIPNRALAIDAPSGFLFEWWSVFWDIFMARSTPSYSEAATNYVDTQKMRAAQQSLQMQQLQVQHIARLQQQFQAQNMARERGQALTSAQSPGVSMESMQKGALQAGAAKMQEERLRQQQLQAMQAMQGLKPGLERGNSNLQAMDPNTRQMLAAMTANGAGMQPGQVAGLNAGLAQQQAFARGLQQQQQNSLLAERLQSMNAAGMPWNLQQQQQQQQAMLQQMMGPAGAAQRQQGLMPHMQQGPLLSTSSGQLSMADAELQRRMSLQNAGQNSGGLELGKARSDILGSAGMLSMPGLGSGDFGGLAMAGGSLAGMQLMQDQQHPQLMGQARQAGQGAQSNGQGGASGGPTSSGHTGQPGSPDTSTKAGHGAASQQAGGKGKGGKGASQTSRKRKANAGAGGAPPGPLPDTPTSDTGSAGNAALFAQLQEQQQQAQLQQQLQQAQQQAAQQAAQQQEQQQFGDPRMRQAQMLTWGLERMPGGQQVHQMMGGQGGEFGNNPRSDAALMMGQFAGLGSSGQMSSLDGMNMAGLDDPLDADSFASLSKQGFNGMNGLIDSADMELFMGNDADNNADERDAATLLGGLDELNGMDLMPKGSQGQ</sequence>
<keyword evidence="4" id="KW-0539">Nucleus</keyword>
<evidence type="ECO:0000313" key="7">
    <source>
        <dbReference type="EMBL" id="KAK9824420.1"/>
    </source>
</evidence>
<name>A0AAW1QT21_9CHLO</name>
<evidence type="ECO:0000313" key="8">
    <source>
        <dbReference type="Proteomes" id="UP001489004"/>
    </source>
</evidence>
<feature type="coiled-coil region" evidence="5">
    <location>
        <begin position="470"/>
        <end position="501"/>
    </location>
</feature>
<reference evidence="7 8" key="1">
    <citation type="journal article" date="2024" name="Nat. Commun.">
        <title>Phylogenomics reveals the evolutionary origins of lichenization in chlorophyte algae.</title>
        <authorList>
            <person name="Puginier C."/>
            <person name="Libourel C."/>
            <person name="Otte J."/>
            <person name="Skaloud P."/>
            <person name="Haon M."/>
            <person name="Grisel S."/>
            <person name="Petersen M."/>
            <person name="Berrin J.G."/>
            <person name="Delaux P.M."/>
            <person name="Dal Grande F."/>
            <person name="Keller J."/>
        </authorList>
    </citation>
    <scope>NUCLEOTIDE SEQUENCE [LARGE SCALE GENOMIC DNA]</scope>
    <source>
        <strain evidence="7 8">SAG 2043</strain>
    </source>
</reference>
<keyword evidence="5" id="KW-0175">Coiled coil</keyword>
<feature type="compositionally biased region" description="Low complexity" evidence="6">
    <location>
        <begin position="372"/>
        <end position="384"/>
    </location>
</feature>
<evidence type="ECO:0008006" key="9">
    <source>
        <dbReference type="Google" id="ProtNLM"/>
    </source>
</evidence>
<dbReference type="PANTHER" id="PTHR45093">
    <property type="entry name" value="TRANSCRIPTION ACTIVATOR MSS11"/>
    <property type="match status" value="1"/>
</dbReference>
<keyword evidence="8" id="KW-1185">Reference proteome</keyword>
<evidence type="ECO:0000256" key="2">
    <source>
        <dbReference type="ARBA" id="ARBA00023015"/>
    </source>
</evidence>
<dbReference type="InterPro" id="IPR006594">
    <property type="entry name" value="LisH"/>
</dbReference>
<evidence type="ECO:0000256" key="3">
    <source>
        <dbReference type="ARBA" id="ARBA00023163"/>
    </source>
</evidence>
<feature type="compositionally biased region" description="Low complexity" evidence="6">
    <location>
        <begin position="392"/>
        <end position="420"/>
    </location>
</feature>
<evidence type="ECO:0000256" key="1">
    <source>
        <dbReference type="ARBA" id="ARBA00004123"/>
    </source>
</evidence>
<evidence type="ECO:0000256" key="6">
    <source>
        <dbReference type="SAM" id="MobiDB-lite"/>
    </source>
</evidence>
<evidence type="ECO:0000256" key="5">
    <source>
        <dbReference type="SAM" id="Coils"/>
    </source>
</evidence>
<keyword evidence="2" id="KW-0805">Transcription regulation</keyword>
<proteinExistence type="predicted"/>